<dbReference type="Proteomes" id="UP001221757">
    <property type="component" value="Unassembled WGS sequence"/>
</dbReference>
<evidence type="ECO:0000313" key="3">
    <source>
        <dbReference type="EMBL" id="KAJ7708073.1"/>
    </source>
</evidence>
<dbReference type="AlphaFoldDB" id="A0AAD7GYX4"/>
<dbReference type="EMBL" id="JARKIE010000004">
    <property type="protein sequence ID" value="KAJ7708073.1"/>
    <property type="molecule type" value="Genomic_DNA"/>
</dbReference>
<evidence type="ECO:0000256" key="1">
    <source>
        <dbReference type="SAM" id="MobiDB-lite"/>
    </source>
</evidence>
<gene>
    <name evidence="3" type="ORF">B0H17DRAFT_1031649</name>
</gene>
<evidence type="ECO:0000313" key="4">
    <source>
        <dbReference type="Proteomes" id="UP001221757"/>
    </source>
</evidence>
<feature type="transmembrane region" description="Helical" evidence="2">
    <location>
        <begin position="166"/>
        <end position="185"/>
    </location>
</feature>
<organism evidence="3 4">
    <name type="scientific">Mycena rosella</name>
    <name type="common">Pink bonnet</name>
    <name type="synonym">Agaricus rosellus</name>
    <dbReference type="NCBI Taxonomy" id="1033263"/>
    <lineage>
        <taxon>Eukaryota</taxon>
        <taxon>Fungi</taxon>
        <taxon>Dikarya</taxon>
        <taxon>Basidiomycota</taxon>
        <taxon>Agaricomycotina</taxon>
        <taxon>Agaricomycetes</taxon>
        <taxon>Agaricomycetidae</taxon>
        <taxon>Agaricales</taxon>
        <taxon>Marasmiineae</taxon>
        <taxon>Mycenaceae</taxon>
        <taxon>Mycena</taxon>
    </lineage>
</organism>
<feature type="transmembrane region" description="Helical" evidence="2">
    <location>
        <begin position="12"/>
        <end position="39"/>
    </location>
</feature>
<feature type="region of interest" description="Disordered" evidence="1">
    <location>
        <begin position="290"/>
        <end position="314"/>
    </location>
</feature>
<sequence>MAQTLPFATLEAMAYTAAAALFFNGICLLLFALAIFYLLQTKTVASRIFIAASVVLVIFALTQVIVDVVLAHKISQLVQSAAGGATSDTILSLESSWAYLYRARQALTVTNNAISDCIFLYRCAAVWASSHYRLTFVAIPAFLVLTTMVLGYISLFVIAMPLNAPFIMAFITNLVLLGLTAGRIWRKGREATLLLGARAGARYTTTIAIICESSLLYVLTILIYLIAVNVVGPAAPVPSVAWGALPQIFNIIPLMIMVRVGMARAFAETQDSHGSVPLSSAANAPLMFKPGGSEYSERPSGAYSGRGAYSKVDG</sequence>
<name>A0AAD7GYX4_MYCRO</name>
<evidence type="ECO:0000256" key="2">
    <source>
        <dbReference type="SAM" id="Phobius"/>
    </source>
</evidence>
<feature type="transmembrane region" description="Helical" evidence="2">
    <location>
        <begin position="239"/>
        <end position="258"/>
    </location>
</feature>
<keyword evidence="4" id="KW-1185">Reference proteome</keyword>
<keyword evidence="2" id="KW-1133">Transmembrane helix</keyword>
<keyword evidence="2" id="KW-0472">Membrane</keyword>
<feature type="transmembrane region" description="Helical" evidence="2">
    <location>
        <begin position="206"/>
        <end position="227"/>
    </location>
</feature>
<comment type="caution">
    <text evidence="3">The sequence shown here is derived from an EMBL/GenBank/DDBJ whole genome shotgun (WGS) entry which is preliminary data.</text>
</comment>
<feature type="transmembrane region" description="Helical" evidence="2">
    <location>
        <begin position="136"/>
        <end position="160"/>
    </location>
</feature>
<feature type="transmembrane region" description="Helical" evidence="2">
    <location>
        <begin position="45"/>
        <end position="70"/>
    </location>
</feature>
<reference evidence="3" key="1">
    <citation type="submission" date="2023-03" db="EMBL/GenBank/DDBJ databases">
        <title>Massive genome expansion in bonnet fungi (Mycena s.s.) driven by repeated elements and novel gene families across ecological guilds.</title>
        <authorList>
            <consortium name="Lawrence Berkeley National Laboratory"/>
            <person name="Harder C.B."/>
            <person name="Miyauchi S."/>
            <person name="Viragh M."/>
            <person name="Kuo A."/>
            <person name="Thoen E."/>
            <person name="Andreopoulos B."/>
            <person name="Lu D."/>
            <person name="Skrede I."/>
            <person name="Drula E."/>
            <person name="Henrissat B."/>
            <person name="Morin E."/>
            <person name="Kohler A."/>
            <person name="Barry K."/>
            <person name="LaButti K."/>
            <person name="Morin E."/>
            <person name="Salamov A."/>
            <person name="Lipzen A."/>
            <person name="Mereny Z."/>
            <person name="Hegedus B."/>
            <person name="Baldrian P."/>
            <person name="Stursova M."/>
            <person name="Weitz H."/>
            <person name="Taylor A."/>
            <person name="Grigoriev I.V."/>
            <person name="Nagy L.G."/>
            <person name="Martin F."/>
            <person name="Kauserud H."/>
        </authorList>
    </citation>
    <scope>NUCLEOTIDE SEQUENCE</scope>
    <source>
        <strain evidence="3">CBHHK067</strain>
    </source>
</reference>
<accession>A0AAD7GYX4</accession>
<proteinExistence type="predicted"/>
<keyword evidence="2" id="KW-0812">Transmembrane</keyword>
<protein>
    <submittedName>
        <fullName evidence="3">Uncharacterized protein</fullName>
    </submittedName>
</protein>